<protein>
    <recommendedName>
        <fullName evidence="4">DUF4352 domain-containing protein</fullName>
    </recommendedName>
</protein>
<dbReference type="STRING" id="1798683.A3C90_01155"/>
<gene>
    <name evidence="2" type="ORF">A3C90_01155</name>
</gene>
<name>A0A1F6MQE2_9BACT</name>
<feature type="region of interest" description="Disordered" evidence="1">
    <location>
        <begin position="28"/>
        <end position="49"/>
    </location>
</feature>
<dbReference type="AlphaFoldDB" id="A0A1F6MQE2"/>
<evidence type="ECO:0000256" key="1">
    <source>
        <dbReference type="SAM" id="MobiDB-lite"/>
    </source>
</evidence>
<reference evidence="2 3" key="1">
    <citation type="journal article" date="2016" name="Nat. Commun.">
        <title>Thousands of microbial genomes shed light on interconnected biogeochemical processes in an aquifer system.</title>
        <authorList>
            <person name="Anantharaman K."/>
            <person name="Brown C.T."/>
            <person name="Hug L.A."/>
            <person name="Sharon I."/>
            <person name="Castelle C.J."/>
            <person name="Probst A.J."/>
            <person name="Thomas B.C."/>
            <person name="Singh A."/>
            <person name="Wilkins M.J."/>
            <person name="Karaoz U."/>
            <person name="Brodie E.L."/>
            <person name="Williams K.H."/>
            <person name="Hubbard S.S."/>
            <person name="Banfield J.F."/>
        </authorList>
    </citation>
    <scope>NUCLEOTIDE SEQUENCE [LARGE SCALE GENOMIC DNA]</scope>
</reference>
<comment type="caution">
    <text evidence="2">The sequence shown here is derived from an EMBL/GenBank/DDBJ whole genome shotgun (WGS) entry which is preliminary data.</text>
</comment>
<dbReference type="EMBL" id="MFQE01000018">
    <property type="protein sequence ID" value="OGH73758.1"/>
    <property type="molecule type" value="Genomic_DNA"/>
</dbReference>
<evidence type="ECO:0008006" key="4">
    <source>
        <dbReference type="Google" id="ProtNLM"/>
    </source>
</evidence>
<sequence>MKIVFWIIVISVAGALLGYAFTRSQNDEARPLNEQKNSETRGGAGYDAKSDAKGDVDVTALPIDLSENAASWDFKITLETHSVELDDDLVLAASLIDEKRVEYQPTAWDGDPPGGHHREGLLQFMPLSPRPASLTLKLNGIGGEVERVFSWQIE</sequence>
<feature type="compositionally biased region" description="Basic and acidic residues" evidence="1">
    <location>
        <begin position="28"/>
        <end position="39"/>
    </location>
</feature>
<evidence type="ECO:0000313" key="2">
    <source>
        <dbReference type="EMBL" id="OGH73758.1"/>
    </source>
</evidence>
<dbReference type="Proteomes" id="UP000177457">
    <property type="component" value="Unassembled WGS sequence"/>
</dbReference>
<organism evidence="2 3">
    <name type="scientific">Candidatus Magasanikbacteria bacterium RIFCSPHIGHO2_02_FULL_51_14</name>
    <dbReference type="NCBI Taxonomy" id="1798683"/>
    <lineage>
        <taxon>Bacteria</taxon>
        <taxon>Candidatus Magasanikiibacteriota</taxon>
    </lineage>
</organism>
<proteinExistence type="predicted"/>
<accession>A0A1F6MQE2</accession>
<evidence type="ECO:0000313" key="3">
    <source>
        <dbReference type="Proteomes" id="UP000177457"/>
    </source>
</evidence>